<evidence type="ECO:0000313" key="2">
    <source>
        <dbReference type="EMBL" id="GFD40656.1"/>
    </source>
</evidence>
<accession>A0A699W4P6</accession>
<name>A0A699W4P6_TANCI</name>
<feature type="compositionally biased region" description="Basic and acidic residues" evidence="1">
    <location>
        <begin position="1"/>
        <end position="24"/>
    </location>
</feature>
<comment type="caution">
    <text evidence="2">The sequence shown here is derived from an EMBL/GenBank/DDBJ whole genome shotgun (WGS) entry which is preliminary data.</text>
</comment>
<organism evidence="2">
    <name type="scientific">Tanacetum cinerariifolium</name>
    <name type="common">Dalmatian daisy</name>
    <name type="synonym">Chrysanthemum cinerariifolium</name>
    <dbReference type="NCBI Taxonomy" id="118510"/>
    <lineage>
        <taxon>Eukaryota</taxon>
        <taxon>Viridiplantae</taxon>
        <taxon>Streptophyta</taxon>
        <taxon>Embryophyta</taxon>
        <taxon>Tracheophyta</taxon>
        <taxon>Spermatophyta</taxon>
        <taxon>Magnoliopsida</taxon>
        <taxon>eudicotyledons</taxon>
        <taxon>Gunneridae</taxon>
        <taxon>Pentapetalae</taxon>
        <taxon>asterids</taxon>
        <taxon>campanulids</taxon>
        <taxon>Asterales</taxon>
        <taxon>Asteraceae</taxon>
        <taxon>Asteroideae</taxon>
        <taxon>Anthemideae</taxon>
        <taxon>Anthemidinae</taxon>
        <taxon>Tanacetum</taxon>
    </lineage>
</organism>
<gene>
    <name evidence="2" type="ORF">Tci_912625</name>
</gene>
<proteinExistence type="predicted"/>
<evidence type="ECO:0000256" key="1">
    <source>
        <dbReference type="SAM" id="MobiDB-lite"/>
    </source>
</evidence>
<protein>
    <submittedName>
        <fullName evidence="2">Uncharacterized protein</fullName>
    </submittedName>
</protein>
<reference evidence="2" key="1">
    <citation type="journal article" date="2019" name="Sci. Rep.">
        <title>Draft genome of Tanacetum cinerariifolium, the natural source of mosquito coil.</title>
        <authorList>
            <person name="Yamashiro T."/>
            <person name="Shiraishi A."/>
            <person name="Satake H."/>
            <person name="Nakayama K."/>
        </authorList>
    </citation>
    <scope>NUCLEOTIDE SEQUENCE</scope>
</reference>
<feature type="non-terminal residue" evidence="2">
    <location>
        <position position="1"/>
    </location>
</feature>
<feature type="region of interest" description="Disordered" evidence="1">
    <location>
        <begin position="1"/>
        <end position="34"/>
    </location>
</feature>
<dbReference type="EMBL" id="BKCJ011537514">
    <property type="protein sequence ID" value="GFD40656.1"/>
    <property type="molecule type" value="Genomic_DNA"/>
</dbReference>
<sequence>APRNQERVMKESYRQGSKAEEKSSKALMAIDGVG</sequence>
<dbReference type="AlphaFoldDB" id="A0A699W4P6"/>